<dbReference type="AlphaFoldDB" id="A0A3E0TXT2"/>
<evidence type="ECO:0000313" key="2">
    <source>
        <dbReference type="EMBL" id="REL29289.1"/>
    </source>
</evidence>
<dbReference type="Gene3D" id="3.90.1720.10">
    <property type="entry name" value="endopeptidase domain like (from Nostoc punctiforme)"/>
    <property type="match status" value="1"/>
</dbReference>
<evidence type="ECO:0008006" key="4">
    <source>
        <dbReference type="Google" id="ProtNLM"/>
    </source>
</evidence>
<dbReference type="EMBL" id="QUOT01000001">
    <property type="protein sequence ID" value="REL29289.1"/>
    <property type="molecule type" value="Genomic_DNA"/>
</dbReference>
<evidence type="ECO:0000313" key="3">
    <source>
        <dbReference type="Proteomes" id="UP000256899"/>
    </source>
</evidence>
<feature type="region of interest" description="Disordered" evidence="1">
    <location>
        <begin position="44"/>
        <end position="63"/>
    </location>
</feature>
<comment type="caution">
    <text evidence="2">The sequence shown here is derived from an EMBL/GenBank/DDBJ whole genome shotgun (WGS) entry which is preliminary data.</text>
</comment>
<name>A0A3E0TXT2_9GAMM</name>
<proteinExistence type="predicted"/>
<protein>
    <recommendedName>
        <fullName evidence="4">LRAT domain-containing protein</fullName>
    </recommendedName>
</protein>
<sequence length="216" mass="24182">MILFLLIFVSGISGGVMPIPFFWLGAAAVSALAVKELVSDDRKKQQLKRRQSPSAKRLDEYNERGEKSSAVAIYPSELFNTDQVAKPAIGAIVCCGIGGVLDHTGIWVGDDTIIELGGNGLIKPVSPARFTQERSGKRVFIACDSTAMPLVSELAAQRAIEQIYQYRDYHLIENNCHQFIWQCIEPNSEPLTTFRELNKRLAKRHNKQVYWDLCLL</sequence>
<gene>
    <name evidence="2" type="ORF">DXX94_00260</name>
</gene>
<dbReference type="Proteomes" id="UP000256899">
    <property type="component" value="Unassembled WGS sequence"/>
</dbReference>
<organism evidence="2 3">
    <name type="scientific">Thalassotalea euphylliae</name>
    <dbReference type="NCBI Taxonomy" id="1655234"/>
    <lineage>
        <taxon>Bacteria</taxon>
        <taxon>Pseudomonadati</taxon>
        <taxon>Pseudomonadota</taxon>
        <taxon>Gammaproteobacteria</taxon>
        <taxon>Alteromonadales</taxon>
        <taxon>Colwelliaceae</taxon>
        <taxon>Thalassotalea</taxon>
    </lineage>
</organism>
<keyword evidence="3" id="KW-1185">Reference proteome</keyword>
<evidence type="ECO:0000256" key="1">
    <source>
        <dbReference type="SAM" id="MobiDB-lite"/>
    </source>
</evidence>
<reference evidence="3" key="1">
    <citation type="submission" date="2018-08" db="EMBL/GenBank/DDBJ databases">
        <title>Thalassotalea euphylliae genome.</title>
        <authorList>
            <person name="Summers S."/>
            <person name="Rice S.A."/>
            <person name="Freckelton M.L."/>
            <person name="Nedved B.T."/>
            <person name="Hadfield M.G."/>
        </authorList>
    </citation>
    <scope>NUCLEOTIDE SEQUENCE [LARGE SCALE GENOMIC DNA]</scope>
    <source>
        <strain evidence="3">H3</strain>
    </source>
</reference>
<accession>A0A3E0TXT2</accession>